<evidence type="ECO:0000256" key="3">
    <source>
        <dbReference type="ARBA" id="ARBA00022840"/>
    </source>
</evidence>
<dbReference type="PIRSF" id="PIRSF006806">
    <property type="entry name" value="FTHF_cligase"/>
    <property type="match status" value="1"/>
</dbReference>
<proteinExistence type="inferred from homology"/>
<gene>
    <name evidence="6" type="ORF">IAC47_03700</name>
</gene>
<dbReference type="PANTHER" id="PTHR23407:SF1">
    <property type="entry name" value="5-FORMYLTETRAHYDROFOLATE CYCLO-LIGASE"/>
    <property type="match status" value="1"/>
</dbReference>
<protein>
    <recommendedName>
        <fullName evidence="5">5-formyltetrahydrofolate cyclo-ligase</fullName>
        <ecNumber evidence="5">6.3.3.2</ecNumber>
    </recommendedName>
</protein>
<dbReference type="InterPro" id="IPR024185">
    <property type="entry name" value="FTHF_cligase-like_sf"/>
</dbReference>
<dbReference type="GO" id="GO:0009396">
    <property type="term" value="P:folic acid-containing compound biosynthetic process"/>
    <property type="evidence" value="ECO:0007669"/>
    <property type="project" value="TreeGrafter"/>
</dbReference>
<evidence type="ECO:0000256" key="4">
    <source>
        <dbReference type="PIRSR" id="PIRSR006806-1"/>
    </source>
</evidence>
<dbReference type="Gene3D" id="3.40.50.10420">
    <property type="entry name" value="NagB/RpiA/CoA transferase-like"/>
    <property type="match status" value="1"/>
</dbReference>
<dbReference type="AlphaFoldDB" id="A0A9D1UGU8"/>
<keyword evidence="5" id="KW-0479">Metal-binding</keyword>
<reference evidence="6" key="2">
    <citation type="submission" date="2021-04" db="EMBL/GenBank/DDBJ databases">
        <authorList>
            <person name="Gilroy R."/>
        </authorList>
    </citation>
    <scope>NUCLEOTIDE SEQUENCE</scope>
    <source>
        <strain evidence="6">Gambia16-930</strain>
    </source>
</reference>
<keyword evidence="3 4" id="KW-0067">ATP-binding</keyword>
<dbReference type="EMBL" id="DXGG01000125">
    <property type="protein sequence ID" value="HIW87359.1"/>
    <property type="molecule type" value="Genomic_DNA"/>
</dbReference>
<evidence type="ECO:0000256" key="1">
    <source>
        <dbReference type="ARBA" id="ARBA00010638"/>
    </source>
</evidence>
<dbReference type="Pfam" id="PF01812">
    <property type="entry name" value="5-FTHF_cyc-lig"/>
    <property type="match status" value="1"/>
</dbReference>
<evidence type="ECO:0000313" key="7">
    <source>
        <dbReference type="Proteomes" id="UP000824267"/>
    </source>
</evidence>
<dbReference type="GO" id="GO:0005524">
    <property type="term" value="F:ATP binding"/>
    <property type="evidence" value="ECO:0007669"/>
    <property type="project" value="UniProtKB-KW"/>
</dbReference>
<feature type="binding site" evidence="4">
    <location>
        <position position="58"/>
    </location>
    <ligand>
        <name>substrate</name>
    </ligand>
</feature>
<reference evidence="6" key="1">
    <citation type="journal article" date="2021" name="PeerJ">
        <title>Extensive microbial diversity within the chicken gut microbiome revealed by metagenomics and culture.</title>
        <authorList>
            <person name="Gilroy R."/>
            <person name="Ravi A."/>
            <person name="Getino M."/>
            <person name="Pursley I."/>
            <person name="Horton D.L."/>
            <person name="Alikhan N.F."/>
            <person name="Baker D."/>
            <person name="Gharbi K."/>
            <person name="Hall N."/>
            <person name="Watson M."/>
            <person name="Adriaenssens E.M."/>
            <person name="Foster-Nyarko E."/>
            <person name="Jarju S."/>
            <person name="Secka A."/>
            <person name="Antonio M."/>
            <person name="Oren A."/>
            <person name="Chaudhuri R.R."/>
            <person name="La Ragione R."/>
            <person name="Hildebrand F."/>
            <person name="Pallen M.J."/>
        </authorList>
    </citation>
    <scope>NUCLEOTIDE SEQUENCE</scope>
    <source>
        <strain evidence="6">Gambia16-930</strain>
    </source>
</reference>
<keyword evidence="5" id="KW-0460">Magnesium</keyword>
<dbReference type="GO" id="GO:0030272">
    <property type="term" value="F:5-formyltetrahydrofolate cyclo-ligase activity"/>
    <property type="evidence" value="ECO:0007669"/>
    <property type="project" value="UniProtKB-EC"/>
</dbReference>
<comment type="caution">
    <text evidence="6">The sequence shown here is derived from an EMBL/GenBank/DDBJ whole genome shotgun (WGS) entry which is preliminary data.</text>
</comment>
<dbReference type="GO" id="GO:0035999">
    <property type="term" value="P:tetrahydrofolate interconversion"/>
    <property type="evidence" value="ECO:0007669"/>
    <property type="project" value="TreeGrafter"/>
</dbReference>
<name>A0A9D1UGU8_9BACT</name>
<evidence type="ECO:0000256" key="5">
    <source>
        <dbReference type="RuleBase" id="RU361279"/>
    </source>
</evidence>
<dbReference type="SUPFAM" id="SSF100950">
    <property type="entry name" value="NagB/RpiA/CoA transferase-like"/>
    <property type="match status" value="1"/>
</dbReference>
<dbReference type="NCBIfam" id="TIGR02727">
    <property type="entry name" value="MTHFS_bact"/>
    <property type="match status" value="1"/>
</dbReference>
<comment type="cofactor">
    <cofactor evidence="5">
        <name>Mg(2+)</name>
        <dbReference type="ChEBI" id="CHEBI:18420"/>
    </cofactor>
</comment>
<dbReference type="GO" id="GO:0046872">
    <property type="term" value="F:metal ion binding"/>
    <property type="evidence" value="ECO:0007669"/>
    <property type="project" value="UniProtKB-KW"/>
</dbReference>
<dbReference type="Proteomes" id="UP000824267">
    <property type="component" value="Unassembled WGS sequence"/>
</dbReference>
<feature type="binding site" evidence="4">
    <location>
        <begin position="7"/>
        <end position="11"/>
    </location>
    <ligand>
        <name>ATP</name>
        <dbReference type="ChEBI" id="CHEBI:30616"/>
    </ligand>
</feature>
<keyword evidence="2 4" id="KW-0547">Nucleotide-binding</keyword>
<dbReference type="EC" id="6.3.3.2" evidence="5"/>
<dbReference type="InterPro" id="IPR037171">
    <property type="entry name" value="NagB/RpiA_transferase-like"/>
</dbReference>
<sequence length="187" mass="21937">MDLKLLKKQTRKQIREQKKLFPQEEKTKQSSQIFSAIEQSDMFRKAKVILLYWSMDDEVDTHEFILKWYGNKTILLPCVSGDDLILRRFEGMQSMKEGEQFSILEPTGAVFDDYSAIELMIIPGMAFDREKNRLGRGRGFYDRLLSVNRCTKIGICFDFQLLDKVPVEDFDVKMDYVFSYNTLIGNE</sequence>
<comment type="catalytic activity">
    <reaction evidence="5">
        <text>(6S)-5-formyl-5,6,7,8-tetrahydrofolate + ATP = (6R)-5,10-methenyltetrahydrofolate + ADP + phosphate</text>
        <dbReference type="Rhea" id="RHEA:10488"/>
        <dbReference type="ChEBI" id="CHEBI:30616"/>
        <dbReference type="ChEBI" id="CHEBI:43474"/>
        <dbReference type="ChEBI" id="CHEBI:57455"/>
        <dbReference type="ChEBI" id="CHEBI:57457"/>
        <dbReference type="ChEBI" id="CHEBI:456216"/>
        <dbReference type="EC" id="6.3.3.2"/>
    </reaction>
</comment>
<comment type="similarity">
    <text evidence="1 5">Belongs to the 5-formyltetrahydrofolate cyclo-ligase family.</text>
</comment>
<organism evidence="6 7">
    <name type="scientific">Candidatus Onthomorpha intestinigallinarum</name>
    <dbReference type="NCBI Taxonomy" id="2840880"/>
    <lineage>
        <taxon>Bacteria</taxon>
        <taxon>Pseudomonadati</taxon>
        <taxon>Bacteroidota</taxon>
        <taxon>Bacteroidia</taxon>
        <taxon>Bacteroidales</taxon>
        <taxon>Candidatus Onthomorpha</taxon>
    </lineage>
</organism>
<keyword evidence="6" id="KW-0436">Ligase</keyword>
<dbReference type="InterPro" id="IPR002698">
    <property type="entry name" value="FTHF_cligase"/>
</dbReference>
<evidence type="ECO:0000313" key="6">
    <source>
        <dbReference type="EMBL" id="HIW87359.1"/>
    </source>
</evidence>
<accession>A0A9D1UGU8</accession>
<dbReference type="PANTHER" id="PTHR23407">
    <property type="entry name" value="ATPASE INHIBITOR/5-FORMYLTETRAHYDROFOLATE CYCLO-LIGASE"/>
    <property type="match status" value="1"/>
</dbReference>
<feature type="binding site" evidence="4">
    <location>
        <begin position="133"/>
        <end position="141"/>
    </location>
    <ligand>
        <name>ATP</name>
        <dbReference type="ChEBI" id="CHEBI:30616"/>
    </ligand>
</feature>
<evidence type="ECO:0000256" key="2">
    <source>
        <dbReference type="ARBA" id="ARBA00022741"/>
    </source>
</evidence>